<comment type="caution">
    <text evidence="3">The sequence shown here is derived from an EMBL/GenBank/DDBJ whole genome shotgun (WGS) entry which is preliminary data.</text>
</comment>
<accession>A0AAV4WBN2</accession>
<feature type="compositionally biased region" description="Low complexity" evidence="1">
    <location>
        <begin position="1"/>
        <end position="35"/>
    </location>
</feature>
<feature type="transmembrane region" description="Helical" evidence="2">
    <location>
        <begin position="122"/>
        <end position="144"/>
    </location>
</feature>
<keyword evidence="4" id="KW-1185">Reference proteome</keyword>
<dbReference type="AlphaFoldDB" id="A0AAV4WBN2"/>
<protein>
    <submittedName>
        <fullName evidence="3">Uncharacterized protein</fullName>
    </submittedName>
</protein>
<organism evidence="3 4">
    <name type="scientific">Caerostris darwini</name>
    <dbReference type="NCBI Taxonomy" id="1538125"/>
    <lineage>
        <taxon>Eukaryota</taxon>
        <taxon>Metazoa</taxon>
        <taxon>Ecdysozoa</taxon>
        <taxon>Arthropoda</taxon>
        <taxon>Chelicerata</taxon>
        <taxon>Arachnida</taxon>
        <taxon>Araneae</taxon>
        <taxon>Araneomorphae</taxon>
        <taxon>Entelegynae</taxon>
        <taxon>Araneoidea</taxon>
        <taxon>Araneidae</taxon>
        <taxon>Caerostris</taxon>
    </lineage>
</organism>
<gene>
    <name evidence="3" type="ORF">CDAR_288221</name>
</gene>
<feature type="region of interest" description="Disordered" evidence="1">
    <location>
        <begin position="1"/>
        <end position="86"/>
    </location>
</feature>
<evidence type="ECO:0000256" key="2">
    <source>
        <dbReference type="SAM" id="Phobius"/>
    </source>
</evidence>
<name>A0AAV4WBN2_9ARAC</name>
<proteinExistence type="predicted"/>
<keyword evidence="2" id="KW-0812">Transmembrane</keyword>
<dbReference type="EMBL" id="BPLQ01014364">
    <property type="protein sequence ID" value="GIY79234.1"/>
    <property type="molecule type" value="Genomic_DNA"/>
</dbReference>
<feature type="compositionally biased region" description="Basic residues" evidence="1">
    <location>
        <begin position="63"/>
        <end position="73"/>
    </location>
</feature>
<evidence type="ECO:0000313" key="4">
    <source>
        <dbReference type="Proteomes" id="UP001054837"/>
    </source>
</evidence>
<evidence type="ECO:0000256" key="1">
    <source>
        <dbReference type="SAM" id="MobiDB-lite"/>
    </source>
</evidence>
<keyword evidence="2" id="KW-1133">Transmembrane helix</keyword>
<keyword evidence="2" id="KW-0472">Membrane</keyword>
<dbReference type="Proteomes" id="UP001054837">
    <property type="component" value="Unassembled WGS sequence"/>
</dbReference>
<sequence length="172" mass="18536">MRTSTGGSTTKSSKSGSPMRTSPGGSTTKASTSGTVAKPSTSASQPPGDDIEVLAVLDDNPRNRRPAPRRRNTGYRPGTQSEPPPFLANFPGFRMLSFGDVNAQAEADALVKGQRGRMAKRIVIIVWLLALYVAFMCTVIEIYLHRKDSNSTSATNVTNSTSYNETYALFDL</sequence>
<reference evidence="3 4" key="1">
    <citation type="submission" date="2021-06" db="EMBL/GenBank/DDBJ databases">
        <title>Caerostris darwini draft genome.</title>
        <authorList>
            <person name="Kono N."/>
            <person name="Arakawa K."/>
        </authorList>
    </citation>
    <scope>NUCLEOTIDE SEQUENCE [LARGE SCALE GENOMIC DNA]</scope>
</reference>
<evidence type="ECO:0000313" key="3">
    <source>
        <dbReference type="EMBL" id="GIY79234.1"/>
    </source>
</evidence>